<dbReference type="EMBL" id="FZOR01000067">
    <property type="protein sequence ID" value="SNT61994.1"/>
    <property type="molecule type" value="Genomic_DNA"/>
</dbReference>
<proteinExistence type="predicted"/>
<evidence type="ECO:0000259" key="1">
    <source>
        <dbReference type="Pfam" id="PF18135"/>
    </source>
</evidence>
<sequence>MARPPLWQVRSERQIYLSEQDAHQIEDGPALTFTGLIPDLHHFCGWGGGGVRPLWRDPAGNVPNMTGKLLNHLRSVLGLSVSAPDVLAYIAAVTAHPGYTHRFKQELRQPGVRVPITADPTLWNDALTIGHEVLWLHTYGSRVTDPVMTRKRSERAVIERFGIKCLAPVRSLPEQLPERLYYEPDARTLHVGSGAFAPVRQEVIDYTVSGRRVVWRWLNDRTTRPRNKRRSSELDDITPTTWSRDFTLEFLALLSVLTGCLLLHPKQERLLDEICTGPLISTSDLNDAGVLPAPLAATKPPAPSNFSFLTES</sequence>
<evidence type="ECO:0000313" key="3">
    <source>
        <dbReference type="Proteomes" id="UP000198318"/>
    </source>
</evidence>
<accession>A0A239P5Q0</accession>
<dbReference type="AlphaFoldDB" id="A0A239P5Q0"/>
<feature type="domain" description="Type ISP restriction-modification enzyme LLaBIII C-terminal specificity" evidence="1">
    <location>
        <begin position="1"/>
        <end position="252"/>
    </location>
</feature>
<dbReference type="Pfam" id="PF18135">
    <property type="entry name" value="Type_ISP_C"/>
    <property type="match status" value="1"/>
</dbReference>
<protein>
    <recommendedName>
        <fullName evidence="1">Type ISP restriction-modification enzyme LLaBIII C-terminal specificity domain-containing protein</fullName>
    </recommendedName>
</protein>
<organism evidence="2 3">
    <name type="scientific">Actinomadura meyerae</name>
    <dbReference type="NCBI Taxonomy" id="240840"/>
    <lineage>
        <taxon>Bacteria</taxon>
        <taxon>Bacillati</taxon>
        <taxon>Actinomycetota</taxon>
        <taxon>Actinomycetes</taxon>
        <taxon>Streptosporangiales</taxon>
        <taxon>Thermomonosporaceae</taxon>
        <taxon>Actinomadura</taxon>
    </lineage>
</organism>
<evidence type="ECO:0000313" key="2">
    <source>
        <dbReference type="EMBL" id="SNT61994.1"/>
    </source>
</evidence>
<dbReference type="InterPro" id="IPR041635">
    <property type="entry name" value="Type_ISP_LLaBIII_C"/>
</dbReference>
<keyword evidence="3" id="KW-1185">Reference proteome</keyword>
<name>A0A239P5Q0_9ACTN</name>
<reference evidence="2 3" key="1">
    <citation type="submission" date="2017-06" db="EMBL/GenBank/DDBJ databases">
        <authorList>
            <person name="Kim H.J."/>
            <person name="Triplett B.A."/>
        </authorList>
    </citation>
    <scope>NUCLEOTIDE SEQUENCE [LARGE SCALE GENOMIC DNA]</scope>
    <source>
        <strain evidence="2 3">DSM 44715</strain>
    </source>
</reference>
<gene>
    <name evidence="2" type="ORF">SAMN05443665_106727</name>
</gene>
<dbReference type="Proteomes" id="UP000198318">
    <property type="component" value="Unassembled WGS sequence"/>
</dbReference>